<accession>A0A3P7P0D3</accession>
<dbReference type="EMBL" id="UYRU01058867">
    <property type="protein sequence ID" value="VDN14309.1"/>
    <property type="molecule type" value="Genomic_DNA"/>
</dbReference>
<reference evidence="1 2" key="1">
    <citation type="submission" date="2018-11" db="EMBL/GenBank/DDBJ databases">
        <authorList>
            <consortium name="Pathogen Informatics"/>
        </authorList>
    </citation>
    <scope>NUCLEOTIDE SEQUENCE [LARGE SCALE GENOMIC DNA]</scope>
</reference>
<evidence type="ECO:0000313" key="2">
    <source>
        <dbReference type="Proteomes" id="UP000281553"/>
    </source>
</evidence>
<dbReference type="InterPro" id="IPR011009">
    <property type="entry name" value="Kinase-like_dom_sf"/>
</dbReference>
<dbReference type="Proteomes" id="UP000281553">
    <property type="component" value="Unassembled WGS sequence"/>
</dbReference>
<proteinExistence type="predicted"/>
<evidence type="ECO:0000313" key="1">
    <source>
        <dbReference type="EMBL" id="VDN14309.1"/>
    </source>
</evidence>
<dbReference type="OrthoDB" id="5800476at2759"/>
<keyword evidence="2" id="KW-1185">Reference proteome</keyword>
<dbReference type="Gene3D" id="1.10.510.10">
    <property type="entry name" value="Transferase(Phosphotransferase) domain 1"/>
    <property type="match status" value="1"/>
</dbReference>
<organism evidence="1 2">
    <name type="scientific">Dibothriocephalus latus</name>
    <name type="common">Fish tapeworm</name>
    <name type="synonym">Diphyllobothrium latum</name>
    <dbReference type="NCBI Taxonomy" id="60516"/>
    <lineage>
        <taxon>Eukaryota</taxon>
        <taxon>Metazoa</taxon>
        <taxon>Spiralia</taxon>
        <taxon>Lophotrochozoa</taxon>
        <taxon>Platyhelminthes</taxon>
        <taxon>Cestoda</taxon>
        <taxon>Eucestoda</taxon>
        <taxon>Diphyllobothriidea</taxon>
        <taxon>Diphyllobothriidae</taxon>
        <taxon>Dibothriocephalus</taxon>
    </lineage>
</organism>
<dbReference type="AlphaFoldDB" id="A0A3P7P0D3"/>
<evidence type="ECO:0008006" key="3">
    <source>
        <dbReference type="Google" id="ProtNLM"/>
    </source>
</evidence>
<name>A0A3P7P0D3_DIBLA</name>
<gene>
    <name evidence="1" type="ORF">DILT_LOCUS10140</name>
</gene>
<protein>
    <recommendedName>
        <fullName evidence="3">Protein kinase domain-containing protein</fullName>
    </recommendedName>
</protein>
<dbReference type="SUPFAM" id="SSF56112">
    <property type="entry name" value="Protein kinase-like (PK-like)"/>
    <property type="match status" value="1"/>
</dbReference>
<sequence length="155" mass="17430">MVYYFGPVGRHNALVMELLGPSLEDLFEICNRQFSLKTVLMIALQLVSVYFRSSFLSSFFVVWRYPSPAPLLTVKTAANSRLIMFRVKDYSYGARNQDNGIGTLRPSNNPNSTQNLTLLFLEFGVEAPLLQAVLVFMSRLVDYISVSFTELGLGS</sequence>